<evidence type="ECO:0000256" key="1">
    <source>
        <dbReference type="ARBA" id="ARBA00004123"/>
    </source>
</evidence>
<comment type="similarity">
    <text evidence="2">Belongs to the bZIP family. C/EBP subfamily.</text>
</comment>
<dbReference type="InterPro" id="IPR046347">
    <property type="entry name" value="bZIP_sf"/>
</dbReference>
<sequence length="105" mass="12155">MSLNPIQRKRSSNSPISGEENFSTNDYALKRHRNNIAVNKTREKKKLEMSVTSEKMEAMRAENAELERHVEKLKTKLATLKEMMSVYNKNRQNTKTTSQPDKATL</sequence>
<keyword evidence="6" id="KW-0539">Nucleus</keyword>
<dbReference type="PANTHER" id="PTHR23334">
    <property type="entry name" value="CCAAT/ENHANCER BINDING PROTEIN"/>
    <property type="match status" value="1"/>
</dbReference>
<dbReference type="PANTHER" id="PTHR23334:SF69">
    <property type="entry name" value="CCAAT_ENHANCER-BINDING PROTEIN GAMMA"/>
    <property type="match status" value="1"/>
</dbReference>
<dbReference type="InterPro" id="IPR031106">
    <property type="entry name" value="C/EBP"/>
</dbReference>
<keyword evidence="4" id="KW-0238">DNA-binding</keyword>
<dbReference type="PROSITE" id="PS50217">
    <property type="entry name" value="BZIP"/>
    <property type="match status" value="1"/>
</dbReference>
<dbReference type="STRING" id="75913.A0A0K0FLL7"/>
<feature type="compositionally biased region" description="Polar residues" evidence="7">
    <location>
        <begin position="87"/>
        <end position="105"/>
    </location>
</feature>
<reference evidence="9" key="1">
    <citation type="submission" date="2014-07" db="EMBL/GenBank/DDBJ databases">
        <authorList>
            <person name="Martin A.A"/>
            <person name="De Silva N."/>
        </authorList>
    </citation>
    <scope>NUCLEOTIDE SEQUENCE</scope>
</reference>
<keyword evidence="5" id="KW-0804">Transcription</keyword>
<dbReference type="SUPFAM" id="SSF57959">
    <property type="entry name" value="Leucine zipper domain"/>
    <property type="match status" value="1"/>
</dbReference>
<dbReference type="Proteomes" id="UP000035680">
    <property type="component" value="Unassembled WGS sequence"/>
</dbReference>
<evidence type="ECO:0000256" key="5">
    <source>
        <dbReference type="ARBA" id="ARBA00023163"/>
    </source>
</evidence>
<evidence type="ECO:0000256" key="7">
    <source>
        <dbReference type="SAM" id="MobiDB-lite"/>
    </source>
</evidence>
<evidence type="ECO:0000256" key="6">
    <source>
        <dbReference type="ARBA" id="ARBA00023242"/>
    </source>
</evidence>
<accession>A0A0K0FLL7</accession>
<keyword evidence="3" id="KW-0805">Transcription regulation</keyword>
<feature type="region of interest" description="Disordered" evidence="7">
    <location>
        <begin position="1"/>
        <end position="27"/>
    </location>
</feature>
<evidence type="ECO:0000313" key="9">
    <source>
        <dbReference type="Proteomes" id="UP000035680"/>
    </source>
</evidence>
<dbReference type="Gene3D" id="1.20.5.170">
    <property type="match status" value="1"/>
</dbReference>
<keyword evidence="9" id="KW-1185">Reference proteome</keyword>
<evidence type="ECO:0000256" key="3">
    <source>
        <dbReference type="ARBA" id="ARBA00023015"/>
    </source>
</evidence>
<dbReference type="GO" id="GO:0005634">
    <property type="term" value="C:nucleus"/>
    <property type="evidence" value="ECO:0007669"/>
    <property type="project" value="UniProtKB-SubCell"/>
</dbReference>
<proteinExistence type="inferred from homology"/>
<comment type="subcellular location">
    <subcellularLocation>
        <location evidence="1">Nucleus</location>
    </subcellularLocation>
</comment>
<dbReference type="GO" id="GO:0000978">
    <property type="term" value="F:RNA polymerase II cis-regulatory region sequence-specific DNA binding"/>
    <property type="evidence" value="ECO:0007669"/>
    <property type="project" value="TreeGrafter"/>
</dbReference>
<dbReference type="Pfam" id="PF07716">
    <property type="entry name" value="bZIP_2"/>
    <property type="match status" value="1"/>
</dbReference>
<dbReference type="InterPro" id="IPR004827">
    <property type="entry name" value="bZIP"/>
</dbReference>
<feature type="region of interest" description="Disordered" evidence="7">
    <location>
        <begin position="86"/>
        <end position="105"/>
    </location>
</feature>
<dbReference type="SMART" id="SM00338">
    <property type="entry name" value="BRLZ"/>
    <property type="match status" value="1"/>
</dbReference>
<evidence type="ECO:0000256" key="4">
    <source>
        <dbReference type="ARBA" id="ARBA00023125"/>
    </source>
</evidence>
<dbReference type="AlphaFoldDB" id="A0A0K0FLL7"/>
<feature type="compositionally biased region" description="Polar residues" evidence="7">
    <location>
        <begin position="12"/>
        <end position="26"/>
    </location>
</feature>
<name>A0A0K0FLL7_STRVS</name>
<protein>
    <submittedName>
        <fullName evidence="10">BZIP domain-containing protein</fullName>
    </submittedName>
</protein>
<dbReference type="GO" id="GO:0000981">
    <property type="term" value="F:DNA-binding transcription factor activity, RNA polymerase II-specific"/>
    <property type="evidence" value="ECO:0007669"/>
    <property type="project" value="TreeGrafter"/>
</dbReference>
<evidence type="ECO:0000259" key="8">
    <source>
        <dbReference type="PROSITE" id="PS50217"/>
    </source>
</evidence>
<reference evidence="10" key="2">
    <citation type="submission" date="2015-08" db="UniProtKB">
        <authorList>
            <consortium name="WormBaseParasite"/>
        </authorList>
    </citation>
    <scope>IDENTIFICATION</scope>
</reference>
<organism evidence="9 10">
    <name type="scientific">Strongyloides venezuelensis</name>
    <name type="common">Threadworm</name>
    <dbReference type="NCBI Taxonomy" id="75913"/>
    <lineage>
        <taxon>Eukaryota</taxon>
        <taxon>Metazoa</taxon>
        <taxon>Ecdysozoa</taxon>
        <taxon>Nematoda</taxon>
        <taxon>Chromadorea</taxon>
        <taxon>Rhabditida</taxon>
        <taxon>Tylenchina</taxon>
        <taxon>Panagrolaimomorpha</taxon>
        <taxon>Strongyloidoidea</taxon>
        <taxon>Strongyloididae</taxon>
        <taxon>Strongyloides</taxon>
    </lineage>
</organism>
<feature type="domain" description="BZIP" evidence="8">
    <location>
        <begin position="30"/>
        <end position="87"/>
    </location>
</feature>
<evidence type="ECO:0000313" key="10">
    <source>
        <dbReference type="WBParaSite" id="SVE_0993200.1"/>
    </source>
</evidence>
<evidence type="ECO:0000256" key="2">
    <source>
        <dbReference type="ARBA" id="ARBA00006951"/>
    </source>
</evidence>
<dbReference type="GO" id="GO:0006351">
    <property type="term" value="P:DNA-templated transcription"/>
    <property type="evidence" value="ECO:0007669"/>
    <property type="project" value="InterPro"/>
</dbReference>
<dbReference type="WBParaSite" id="SVE_0993200.1">
    <property type="protein sequence ID" value="SVE_0993200.1"/>
    <property type="gene ID" value="SVE_0993200"/>
</dbReference>